<reference evidence="8 9" key="1">
    <citation type="submission" date="2023-06" db="EMBL/GenBank/DDBJ databases">
        <title>Marinobacter azerbaijanicus a moderately halophilic, isolated from Urmia Lake in Azerbaijan region of Iran.</title>
        <authorList>
            <person name="Sanchez-Porro C."/>
            <person name="Aghdam E.M."/>
            <person name="Saheb S.M."/>
            <person name="Tarhriz V."/>
            <person name="Kazemi E."/>
            <person name="Ammozegar M.A."/>
            <person name="Ventosa A."/>
            <person name="Hejazi M.S."/>
        </authorList>
    </citation>
    <scope>NUCLEOTIDE SEQUENCE [LARGE SCALE GENOMIC DNA]</scope>
    <source>
        <strain evidence="8 9">TBZ242</strain>
    </source>
</reference>
<keyword evidence="9" id="KW-1185">Reference proteome</keyword>
<gene>
    <name evidence="8" type="ORF">QPM17_12650</name>
</gene>
<dbReference type="Proteomes" id="UP001227964">
    <property type="component" value="Unassembled WGS sequence"/>
</dbReference>
<keyword evidence="4 7" id="KW-0812">Transmembrane</keyword>
<feature type="transmembrane region" description="Helical" evidence="7">
    <location>
        <begin position="37"/>
        <end position="54"/>
    </location>
</feature>
<feature type="transmembrane region" description="Helical" evidence="7">
    <location>
        <begin position="108"/>
        <end position="132"/>
    </location>
</feature>
<feature type="transmembrane region" description="Helical" evidence="7">
    <location>
        <begin position="443"/>
        <end position="464"/>
    </location>
</feature>
<keyword evidence="6 7" id="KW-0472">Membrane</keyword>
<evidence type="ECO:0000256" key="2">
    <source>
        <dbReference type="ARBA" id="ARBA00007430"/>
    </source>
</evidence>
<keyword evidence="3" id="KW-1003">Cell membrane</keyword>
<dbReference type="RefSeq" id="WP_285391136.1">
    <property type="nucleotide sequence ID" value="NZ_JASSVS010000006.1"/>
</dbReference>
<feature type="transmembrane region" description="Helical" evidence="7">
    <location>
        <begin position="381"/>
        <end position="400"/>
    </location>
</feature>
<name>A0ABT7ICW2_9GAMM</name>
<keyword evidence="5 7" id="KW-1133">Transmembrane helix</keyword>
<comment type="subcellular location">
    <subcellularLocation>
        <location evidence="1">Cell membrane</location>
        <topology evidence="1">Multi-pass membrane protein</topology>
    </subcellularLocation>
</comment>
<feature type="transmembrane region" description="Helical" evidence="7">
    <location>
        <begin position="283"/>
        <end position="306"/>
    </location>
</feature>
<organism evidence="8 9">
    <name type="scientific">Marinobacter azerbaijanicus</name>
    <dbReference type="NCBI Taxonomy" id="3050455"/>
    <lineage>
        <taxon>Bacteria</taxon>
        <taxon>Pseudomonadati</taxon>
        <taxon>Pseudomonadota</taxon>
        <taxon>Gammaproteobacteria</taxon>
        <taxon>Pseudomonadales</taxon>
        <taxon>Marinobacteraceae</taxon>
        <taxon>Marinobacter</taxon>
    </lineage>
</organism>
<evidence type="ECO:0000256" key="3">
    <source>
        <dbReference type="ARBA" id="ARBA00022475"/>
    </source>
</evidence>
<dbReference type="NCBIfam" id="NF007773">
    <property type="entry name" value="PRK10459.1"/>
    <property type="match status" value="1"/>
</dbReference>
<protein>
    <submittedName>
        <fullName evidence="8">MOP flippase family protein</fullName>
    </submittedName>
</protein>
<feature type="transmembrane region" description="Helical" evidence="7">
    <location>
        <begin position="75"/>
        <end position="96"/>
    </location>
</feature>
<evidence type="ECO:0000313" key="9">
    <source>
        <dbReference type="Proteomes" id="UP001227964"/>
    </source>
</evidence>
<accession>A0ABT7ICW2</accession>
<evidence type="ECO:0000256" key="4">
    <source>
        <dbReference type="ARBA" id="ARBA00022692"/>
    </source>
</evidence>
<evidence type="ECO:0000256" key="5">
    <source>
        <dbReference type="ARBA" id="ARBA00022989"/>
    </source>
</evidence>
<dbReference type="Pfam" id="PF13440">
    <property type="entry name" value="Polysacc_synt_3"/>
    <property type="match status" value="1"/>
</dbReference>
<evidence type="ECO:0000256" key="7">
    <source>
        <dbReference type="SAM" id="Phobius"/>
    </source>
</evidence>
<dbReference type="CDD" id="cd13127">
    <property type="entry name" value="MATE_tuaB_like"/>
    <property type="match status" value="1"/>
</dbReference>
<evidence type="ECO:0000256" key="1">
    <source>
        <dbReference type="ARBA" id="ARBA00004651"/>
    </source>
</evidence>
<feature type="transmembrane region" description="Helical" evidence="7">
    <location>
        <begin position="412"/>
        <end position="437"/>
    </location>
</feature>
<proteinExistence type="inferred from homology"/>
<comment type="caution">
    <text evidence="8">The sequence shown here is derived from an EMBL/GenBank/DDBJ whole genome shotgun (WGS) entry which is preliminary data.</text>
</comment>
<evidence type="ECO:0000313" key="8">
    <source>
        <dbReference type="EMBL" id="MDL0431987.1"/>
    </source>
</evidence>
<sequence>MSALVSGTKWVALETIISRILQLLSALFVARVLGPEVMGTVALVLVALEIFRLFSQMGITQALIHHKNPTSEQLATLYTVNWILAAGAYLAIYFSAPFVAAFFEESQLMELITVAGLSVLIAALGQQTFALLQKELHFKAMAMISMIASTINVIAAIVLVSLGWGIWSIVIGQLLAAATRSGLAFIYGLRKSLFSGFGLSFKAVKPMLSFGLYQTGAMSMNMINSRADQLIIGKTMGASALGLYSIGSQITLQAMQQINSVATRVAFPAVSKSQDDLDEVKRIYLAMIGNVLLVSTPLFVGLAVVSPVFVDVVLGEKWADLSPVLSILCGYVLVRSLGNMNGPLVMGLGKANWSFYWNLGLLFIIPAVVLLSSLAGNIESVALALLLTQLVLLVVAYFYWVRRLIGPCAKEYFGTIAKPTLAAGAMGAVVAVTYDWFNWQSNVVTLLVLVLLGAIFYLLFSMVFNAKNLLGFGRNVFTKRRSDTKPELS</sequence>
<dbReference type="PANTHER" id="PTHR30250:SF10">
    <property type="entry name" value="LIPOPOLYSACCHARIDE BIOSYNTHESIS PROTEIN WZXC"/>
    <property type="match status" value="1"/>
</dbReference>
<dbReference type="EMBL" id="JASSVS010000006">
    <property type="protein sequence ID" value="MDL0431987.1"/>
    <property type="molecule type" value="Genomic_DNA"/>
</dbReference>
<dbReference type="InterPro" id="IPR050833">
    <property type="entry name" value="Poly_Biosynth_Transport"/>
</dbReference>
<dbReference type="PANTHER" id="PTHR30250">
    <property type="entry name" value="PST FAMILY PREDICTED COLANIC ACID TRANSPORTER"/>
    <property type="match status" value="1"/>
</dbReference>
<feature type="transmembrane region" description="Helical" evidence="7">
    <location>
        <begin position="355"/>
        <end position="375"/>
    </location>
</feature>
<comment type="similarity">
    <text evidence="2">Belongs to the polysaccharide synthase family.</text>
</comment>
<feature type="transmembrane region" description="Helical" evidence="7">
    <location>
        <begin position="318"/>
        <end position="334"/>
    </location>
</feature>
<evidence type="ECO:0000256" key="6">
    <source>
        <dbReference type="ARBA" id="ARBA00023136"/>
    </source>
</evidence>